<reference evidence="1 2" key="1">
    <citation type="submission" date="2017-01" db="EMBL/GenBank/DDBJ databases">
        <authorList>
            <person name="Varghese N."/>
            <person name="Submissions S."/>
        </authorList>
    </citation>
    <scope>NUCLEOTIDE SEQUENCE [LARGE SCALE GENOMIC DNA]</scope>
    <source>
        <strain evidence="1 2">ATCC 23464</strain>
    </source>
</reference>
<gene>
    <name evidence="1" type="ORF">SAMN05421578_1042</name>
</gene>
<name>A0ABY1JTV9_9BACL</name>
<evidence type="ECO:0000313" key="2">
    <source>
        <dbReference type="Proteomes" id="UP000186666"/>
    </source>
</evidence>
<organism evidence="1 2">
    <name type="scientific">Paenibacillus macquariensis</name>
    <dbReference type="NCBI Taxonomy" id="948756"/>
    <lineage>
        <taxon>Bacteria</taxon>
        <taxon>Bacillati</taxon>
        <taxon>Bacillota</taxon>
        <taxon>Bacilli</taxon>
        <taxon>Bacillales</taxon>
        <taxon>Paenibacillaceae</taxon>
        <taxon>Paenibacillus</taxon>
    </lineage>
</organism>
<sequence>MQQILHINDFSQKQIILEKDQPLINGIKDAFFFSFAIEDEDLLLPSAQNRFISVSFIIVLLLLRPGSNKAARNEGGDAHDSAKINVTEKDTSFSDLTT</sequence>
<protein>
    <submittedName>
        <fullName evidence="1">Uncharacterized protein</fullName>
    </submittedName>
</protein>
<dbReference type="RefSeq" id="WP_076576746.1">
    <property type="nucleotide sequence ID" value="NZ_FTNK01000004.1"/>
</dbReference>
<dbReference type="Proteomes" id="UP000186666">
    <property type="component" value="Unassembled WGS sequence"/>
</dbReference>
<accession>A0ABY1JTV9</accession>
<evidence type="ECO:0000313" key="1">
    <source>
        <dbReference type="EMBL" id="SIQ77704.1"/>
    </source>
</evidence>
<keyword evidence="2" id="KW-1185">Reference proteome</keyword>
<comment type="caution">
    <text evidence="1">The sequence shown here is derived from an EMBL/GenBank/DDBJ whole genome shotgun (WGS) entry which is preliminary data.</text>
</comment>
<proteinExistence type="predicted"/>
<dbReference type="EMBL" id="FTNK01000004">
    <property type="protein sequence ID" value="SIQ77704.1"/>
    <property type="molecule type" value="Genomic_DNA"/>
</dbReference>